<feature type="region of interest" description="Disordered" evidence="1">
    <location>
        <begin position="206"/>
        <end position="285"/>
    </location>
</feature>
<gene>
    <name evidence="2" type="ORF">Tco_0861486</name>
</gene>
<evidence type="ECO:0000313" key="3">
    <source>
        <dbReference type="Proteomes" id="UP001151760"/>
    </source>
</evidence>
<feature type="compositionally biased region" description="Low complexity" evidence="1">
    <location>
        <begin position="628"/>
        <end position="639"/>
    </location>
</feature>
<accession>A0ABQ5BM29</accession>
<feature type="region of interest" description="Disordered" evidence="1">
    <location>
        <begin position="604"/>
        <end position="623"/>
    </location>
</feature>
<sequence length="916" mass="103744">MKIQLRAKTELNKPQLGIHKDTYPIWYTAKVLEKSNRVWFSTPTRGIKGEIIREWFPTIGYSGKIEAKGTVRKGFLPPRWRLLIAQIIQCLGGKTNGYDQITNKDVIILYYLANAVNIDYARLIWEDILAKMKKAKRERVVPYPRFLSLLLEHKMEGYGDDEVTLNLTQIFSNHNWILKNNQPEGPPFNAHTLAICSANEPVTFEAPNTSSYNRKKDSKGKKPGATAGHMRKQTFSTTKHNLGSKIEATKGGPSTKETTGSITGHSKKKKSSSVKDLNPSQTPTSTYVVTGLHKEVQPSRHDALAASIAEADPRKTDPNDLVSKQQGIVKGTKNFSFDHIIVGTNPHVLVDKSIYVSEGLETVLTKPVTEKEASKAEKQVSFRDEFNTSPDLFSSDDALNDIKLEELSKLVQNVEVDFMDLDSPEDDALIIIQDEDKEEVHTEKDDAEKVHAKDLKQSEDVSASQPPSQKSSLQPELSKLLSSHDFSNSLPTKLKEIPSKFNDLTGEIKELKKHVHELEIKLPKDLKEIPTKLEKFTSTISSLTTQVLELKTLQWKLPAEFLSIPGQLSSVQAKIRTLDSLPSLLLKVTKALNRRVAKDAVKTNLNSQPTTTSPITTTTPNIIPTTTQLQSPFLSSPQSKGEPTKNKGKEAMTLKETKGEEESKTDSKTEVRLTGSMVESFKKKKLKKFDFVTEREEVVGKEELIDLLGVDVVTNVYKAKIKYDKYCDKMLNGHSQESQTVMFLQERACPSRTGRGWTTIYDQIKTRMENLHKTKQELGIDFNKPLGEHDLLDKLNDLARKKSKHIDDIHDYFRSTKRYKLSVQYEDHPAKTVLNEPCLGMIMFNLFQRQDFITIEDFGDLTNEILYTVQEIFFRLHQGPRIDDHAKTFSSFLLAEVDKRNLNPLKQMRAIEQLRQ</sequence>
<dbReference type="EMBL" id="BQNB010013312">
    <property type="protein sequence ID" value="GJT14444.1"/>
    <property type="molecule type" value="Genomic_DNA"/>
</dbReference>
<evidence type="ECO:0000313" key="2">
    <source>
        <dbReference type="EMBL" id="GJT14444.1"/>
    </source>
</evidence>
<dbReference type="Gene3D" id="1.20.5.170">
    <property type="match status" value="1"/>
</dbReference>
<feature type="compositionally biased region" description="Polar residues" evidence="1">
    <location>
        <begin position="255"/>
        <end position="264"/>
    </location>
</feature>
<organism evidence="2 3">
    <name type="scientific">Tanacetum coccineum</name>
    <dbReference type="NCBI Taxonomy" id="301880"/>
    <lineage>
        <taxon>Eukaryota</taxon>
        <taxon>Viridiplantae</taxon>
        <taxon>Streptophyta</taxon>
        <taxon>Embryophyta</taxon>
        <taxon>Tracheophyta</taxon>
        <taxon>Spermatophyta</taxon>
        <taxon>Magnoliopsida</taxon>
        <taxon>eudicotyledons</taxon>
        <taxon>Gunneridae</taxon>
        <taxon>Pentapetalae</taxon>
        <taxon>asterids</taxon>
        <taxon>campanulids</taxon>
        <taxon>Asterales</taxon>
        <taxon>Asteraceae</taxon>
        <taxon>Asteroideae</taxon>
        <taxon>Anthemideae</taxon>
        <taxon>Anthemidinae</taxon>
        <taxon>Tanacetum</taxon>
    </lineage>
</organism>
<feature type="compositionally biased region" description="Basic and acidic residues" evidence="1">
    <location>
        <begin position="642"/>
        <end position="670"/>
    </location>
</feature>
<feature type="compositionally biased region" description="Polar residues" evidence="1">
    <location>
        <begin position="274"/>
        <end position="285"/>
    </location>
</feature>
<feature type="region of interest" description="Disordered" evidence="1">
    <location>
        <begin position="434"/>
        <end position="477"/>
    </location>
</feature>
<dbReference type="Proteomes" id="UP001151760">
    <property type="component" value="Unassembled WGS sequence"/>
</dbReference>
<evidence type="ECO:0000256" key="1">
    <source>
        <dbReference type="SAM" id="MobiDB-lite"/>
    </source>
</evidence>
<feature type="compositionally biased region" description="Low complexity" evidence="1">
    <location>
        <begin position="464"/>
        <end position="477"/>
    </location>
</feature>
<proteinExistence type="predicted"/>
<name>A0ABQ5BM29_9ASTR</name>
<feature type="compositionally biased region" description="Basic and acidic residues" evidence="1">
    <location>
        <begin position="438"/>
        <end position="459"/>
    </location>
</feature>
<reference evidence="2" key="2">
    <citation type="submission" date="2022-01" db="EMBL/GenBank/DDBJ databases">
        <authorList>
            <person name="Yamashiro T."/>
            <person name="Shiraishi A."/>
            <person name="Satake H."/>
            <person name="Nakayama K."/>
        </authorList>
    </citation>
    <scope>NUCLEOTIDE SEQUENCE</scope>
</reference>
<protein>
    <submittedName>
        <fullName evidence="2">Uncharacterized protein</fullName>
    </submittedName>
</protein>
<reference evidence="2" key="1">
    <citation type="journal article" date="2022" name="Int. J. Mol. Sci.">
        <title>Draft Genome of Tanacetum Coccineum: Genomic Comparison of Closely Related Tanacetum-Family Plants.</title>
        <authorList>
            <person name="Yamashiro T."/>
            <person name="Shiraishi A."/>
            <person name="Nakayama K."/>
            <person name="Satake H."/>
        </authorList>
    </citation>
    <scope>NUCLEOTIDE SEQUENCE</scope>
</reference>
<comment type="caution">
    <text evidence="2">The sequence shown here is derived from an EMBL/GenBank/DDBJ whole genome shotgun (WGS) entry which is preliminary data.</text>
</comment>
<feature type="region of interest" description="Disordered" evidence="1">
    <location>
        <begin position="628"/>
        <end position="670"/>
    </location>
</feature>
<feature type="compositionally biased region" description="Low complexity" evidence="1">
    <location>
        <begin position="606"/>
        <end position="623"/>
    </location>
</feature>
<keyword evidence="3" id="KW-1185">Reference proteome</keyword>